<name>A0ABR3RCJ2_9PLEO</name>
<comment type="caution">
    <text evidence="5">The sequence shown here is derived from an EMBL/GenBank/DDBJ whole genome shotgun (WGS) entry which is preliminary data.</text>
</comment>
<keyword evidence="2" id="KW-0479">Metal-binding</keyword>
<reference evidence="5 6" key="1">
    <citation type="submission" date="2024-02" db="EMBL/GenBank/DDBJ databases">
        <title>De novo assembly and annotation of 12 fungi associated with fruit tree decline syndrome in Ontario, Canada.</title>
        <authorList>
            <person name="Sulman M."/>
            <person name="Ellouze W."/>
            <person name="Ilyukhin E."/>
        </authorList>
    </citation>
    <scope>NUCLEOTIDE SEQUENCE [LARGE SCALE GENOMIC DNA]</scope>
    <source>
        <strain evidence="5 6">M97-236</strain>
    </source>
</reference>
<proteinExistence type="inferred from homology"/>
<dbReference type="Pfam" id="PF04828">
    <property type="entry name" value="GFA"/>
    <property type="match status" value="1"/>
</dbReference>
<dbReference type="EMBL" id="JAKIXB020000015">
    <property type="protein sequence ID" value="KAL1602077.1"/>
    <property type="molecule type" value="Genomic_DNA"/>
</dbReference>
<dbReference type="Proteomes" id="UP001521222">
    <property type="component" value="Unassembled WGS sequence"/>
</dbReference>
<keyword evidence="6" id="KW-1185">Reference proteome</keyword>
<evidence type="ECO:0000256" key="3">
    <source>
        <dbReference type="ARBA" id="ARBA00022833"/>
    </source>
</evidence>
<organism evidence="5 6">
    <name type="scientific">Nothophoma quercina</name>
    <dbReference type="NCBI Taxonomy" id="749835"/>
    <lineage>
        <taxon>Eukaryota</taxon>
        <taxon>Fungi</taxon>
        <taxon>Dikarya</taxon>
        <taxon>Ascomycota</taxon>
        <taxon>Pezizomycotina</taxon>
        <taxon>Dothideomycetes</taxon>
        <taxon>Pleosporomycetidae</taxon>
        <taxon>Pleosporales</taxon>
        <taxon>Pleosporineae</taxon>
        <taxon>Didymellaceae</taxon>
        <taxon>Nothophoma</taxon>
    </lineage>
</organism>
<sequence length="296" mass="33220">MYLEYRFDGHFEAATGTLQVHDTKGVVKYESCMWVEDTKDGGASDWLGRIDGTDLRMWTQEASASAFVPMGFFSILSQIRRPSKRSVRAHCHCNGVEFWIQYPNAASKTARSDFPDLMKPYHLGPDASTNPSNKTWWLRNGDTRFLAGTCACLSCRRASGFDITFWAFIPTANIFLDSDLTQPFPPYDAEHRNKYWGTMKTYQSSPGVTRTFCGKCGATVFWDGGQGKGRDGLVDVAVGLLDAETGARAEELLEWWPDRVSFEEFAVSKGLVEALGKGLKDWKTRSDTRKARRASL</sequence>
<evidence type="ECO:0000313" key="6">
    <source>
        <dbReference type="Proteomes" id="UP001521222"/>
    </source>
</evidence>
<keyword evidence="3" id="KW-0862">Zinc</keyword>
<dbReference type="InterPro" id="IPR011057">
    <property type="entry name" value="Mss4-like_sf"/>
</dbReference>
<evidence type="ECO:0000256" key="2">
    <source>
        <dbReference type="ARBA" id="ARBA00022723"/>
    </source>
</evidence>
<accession>A0ABR3RCJ2</accession>
<comment type="similarity">
    <text evidence="1">Belongs to the Gfa family.</text>
</comment>
<dbReference type="SUPFAM" id="SSF51316">
    <property type="entry name" value="Mss4-like"/>
    <property type="match status" value="1"/>
</dbReference>
<feature type="domain" description="CENP-V/GFA" evidence="4">
    <location>
        <begin position="148"/>
        <end position="249"/>
    </location>
</feature>
<evidence type="ECO:0000256" key="1">
    <source>
        <dbReference type="ARBA" id="ARBA00005495"/>
    </source>
</evidence>
<evidence type="ECO:0000259" key="4">
    <source>
        <dbReference type="Pfam" id="PF04828"/>
    </source>
</evidence>
<dbReference type="Gene3D" id="3.90.1590.10">
    <property type="entry name" value="glutathione-dependent formaldehyde- activating enzyme (gfa)"/>
    <property type="match status" value="1"/>
</dbReference>
<protein>
    <recommendedName>
        <fullName evidence="4">CENP-V/GFA domain-containing protein</fullName>
    </recommendedName>
</protein>
<dbReference type="InterPro" id="IPR006913">
    <property type="entry name" value="CENP-V/GFA"/>
</dbReference>
<evidence type="ECO:0000313" key="5">
    <source>
        <dbReference type="EMBL" id="KAL1602077.1"/>
    </source>
</evidence>
<gene>
    <name evidence="5" type="ORF">SLS59_005245</name>
</gene>